<dbReference type="SUPFAM" id="SSF53448">
    <property type="entry name" value="Nucleotide-diphospho-sugar transferases"/>
    <property type="match status" value="1"/>
</dbReference>
<dbReference type="AlphaFoldDB" id="A0A2H0B4Z8"/>
<comment type="caution">
    <text evidence="2">The sequence shown here is derived from an EMBL/GenBank/DDBJ whole genome shotgun (WGS) entry which is preliminary data.</text>
</comment>
<evidence type="ECO:0000259" key="1">
    <source>
        <dbReference type="Pfam" id="PF00535"/>
    </source>
</evidence>
<proteinExistence type="predicted"/>
<protein>
    <submittedName>
        <fullName evidence="2">Glycosyl transferase</fullName>
    </submittedName>
</protein>
<dbReference type="Proteomes" id="UP000231081">
    <property type="component" value="Unassembled WGS sequence"/>
</dbReference>
<dbReference type="Gene3D" id="3.90.550.10">
    <property type="entry name" value="Spore Coat Polysaccharide Biosynthesis Protein SpsA, Chain A"/>
    <property type="match status" value="1"/>
</dbReference>
<dbReference type="CDD" id="cd04179">
    <property type="entry name" value="DPM_DPG-synthase_like"/>
    <property type="match status" value="1"/>
</dbReference>
<dbReference type="PANTHER" id="PTHR48090">
    <property type="entry name" value="UNDECAPRENYL-PHOSPHATE 4-DEOXY-4-FORMAMIDO-L-ARABINOSE TRANSFERASE-RELATED"/>
    <property type="match status" value="1"/>
</dbReference>
<name>A0A2H0B4Z8_9BACT</name>
<dbReference type="InterPro" id="IPR001173">
    <property type="entry name" value="Glyco_trans_2-like"/>
</dbReference>
<keyword evidence="2" id="KW-0808">Transferase</keyword>
<accession>A0A2H0B4Z8</accession>
<dbReference type="EMBL" id="PCSQ01000001">
    <property type="protein sequence ID" value="PIP52716.1"/>
    <property type="molecule type" value="Genomic_DNA"/>
</dbReference>
<reference evidence="2 3" key="1">
    <citation type="submission" date="2017-09" db="EMBL/GenBank/DDBJ databases">
        <title>Depth-based differentiation of microbial function through sediment-hosted aquifers and enrichment of novel symbionts in the deep terrestrial subsurface.</title>
        <authorList>
            <person name="Probst A.J."/>
            <person name="Ladd B."/>
            <person name="Jarett J.K."/>
            <person name="Geller-Mcgrath D.E."/>
            <person name="Sieber C.M."/>
            <person name="Emerson J.B."/>
            <person name="Anantharaman K."/>
            <person name="Thomas B.C."/>
            <person name="Malmstrom R."/>
            <person name="Stieglmeier M."/>
            <person name="Klingl A."/>
            <person name="Woyke T."/>
            <person name="Ryan C.M."/>
            <person name="Banfield J.F."/>
        </authorList>
    </citation>
    <scope>NUCLEOTIDE SEQUENCE [LARGE SCALE GENOMIC DNA]</scope>
    <source>
        <strain evidence="2">CG23_combo_of_CG06-09_8_20_14_all_47_9</strain>
    </source>
</reference>
<feature type="domain" description="Glycosyltransferase 2-like" evidence="1">
    <location>
        <begin position="4"/>
        <end position="156"/>
    </location>
</feature>
<sequence length="226" mass="25437">MKLSIIIPSYNEAATFPKIIKRINQVKLKAEKEVIVVDDGSTDGTRNKLTKISGVNKVFLKKNQGKGAAIRAGLAKSTGDYVLVQDADLEYDPEDIQSLLDPVLQGKAEVVYGTRFLGPHRNMLFWHLMGNKLLSLVTNVLFNTTISDMEVGYKLIPAKLLKSLKLESDRFGFEPEVTAKILMKGIRIYEVPISYAGREFSEGKKITWKDGLQAFYLLCRYRLVSF</sequence>
<gene>
    <name evidence="2" type="ORF">COX09_00020</name>
</gene>
<dbReference type="InterPro" id="IPR050256">
    <property type="entry name" value="Glycosyltransferase_2"/>
</dbReference>
<dbReference type="Pfam" id="PF00535">
    <property type="entry name" value="Glycos_transf_2"/>
    <property type="match status" value="1"/>
</dbReference>
<dbReference type="GO" id="GO:0016740">
    <property type="term" value="F:transferase activity"/>
    <property type="evidence" value="ECO:0007669"/>
    <property type="project" value="UniProtKB-KW"/>
</dbReference>
<dbReference type="PANTHER" id="PTHR48090:SF7">
    <property type="entry name" value="RFBJ PROTEIN"/>
    <property type="match status" value="1"/>
</dbReference>
<organism evidence="2 3">
    <name type="scientific">Candidatus Beckwithbacteria bacterium CG23_combo_of_CG06-09_8_20_14_all_47_9</name>
    <dbReference type="NCBI Taxonomy" id="1974498"/>
    <lineage>
        <taxon>Bacteria</taxon>
        <taxon>Candidatus Beckwithiibacteriota</taxon>
    </lineage>
</organism>
<evidence type="ECO:0000313" key="3">
    <source>
        <dbReference type="Proteomes" id="UP000231081"/>
    </source>
</evidence>
<dbReference type="InterPro" id="IPR029044">
    <property type="entry name" value="Nucleotide-diphossugar_trans"/>
</dbReference>
<evidence type="ECO:0000313" key="2">
    <source>
        <dbReference type="EMBL" id="PIP52716.1"/>
    </source>
</evidence>